<accession>A0ABZ1UFM8</accession>
<evidence type="ECO:0000313" key="2">
    <source>
        <dbReference type="Proteomes" id="UP000321323"/>
    </source>
</evidence>
<proteinExistence type="predicted"/>
<protein>
    <submittedName>
        <fullName evidence="1">Chemotaxis protein</fullName>
    </submittedName>
</protein>
<evidence type="ECO:0000313" key="1">
    <source>
        <dbReference type="EMBL" id="WUR11514.1"/>
    </source>
</evidence>
<sequence length="187" mass="20798">MNRKKILGSHVKRMLSGVSDHGKKHLSEVETDLLQTNLLLEEAIEKLSRNFMAIHDAVNAQQTTIRLLLDGGTPSAEDKAKLEAMNEQVSTYVNAAITSMQFQDMTSQLIDRTLKRVTGLREFLATLGTYGAEMDPESDNDAIVDLLGKVSMALAIQSLELRSVLRKAVSQKHLESGDIELCIRDRF</sequence>
<gene>
    <name evidence="1" type="ORF">E7V67_017630</name>
</gene>
<organism evidence="1 2">
    <name type="scientific">[Empedobacter] haloabium</name>
    <dbReference type="NCBI Taxonomy" id="592317"/>
    <lineage>
        <taxon>Bacteria</taxon>
        <taxon>Pseudomonadati</taxon>
        <taxon>Pseudomonadota</taxon>
        <taxon>Betaproteobacteria</taxon>
        <taxon>Burkholderiales</taxon>
        <taxon>Oxalobacteraceae</taxon>
        <taxon>Telluria group</taxon>
        <taxon>Telluria group incertae sedis</taxon>
    </lineage>
</organism>
<dbReference type="EMBL" id="CP136508">
    <property type="protein sequence ID" value="WUR11514.1"/>
    <property type="molecule type" value="Genomic_DNA"/>
</dbReference>
<name>A0ABZ1UFM8_9BURK</name>
<reference evidence="1 2" key="1">
    <citation type="journal article" date="2019" name="Int. J. Syst. Evol. Microbiol.">
        <title>The Draft Whole-Genome Sequence of the Antibiotic Producer Empedobacter haloabium ATCC 31962 Provides Indications for Its Taxonomic Reclassification.</title>
        <authorList>
            <person name="Miess H."/>
            <person name="Arlt P."/>
            <person name="Apel A.K."/>
            <person name="Weber T."/>
            <person name="Nieselt K."/>
            <person name="Hanssen F."/>
            <person name="Czemmel S."/>
            <person name="Nahnsen S."/>
            <person name="Gross H."/>
        </authorList>
    </citation>
    <scope>NUCLEOTIDE SEQUENCE [LARGE SCALE GENOMIC DNA]</scope>
    <source>
        <strain evidence="1 2">ATCC 31962</strain>
    </source>
</reference>
<keyword evidence="2" id="KW-1185">Reference proteome</keyword>
<dbReference type="Proteomes" id="UP000321323">
    <property type="component" value="Chromosome"/>
</dbReference>
<dbReference type="SUPFAM" id="SSF75708">
    <property type="entry name" value="Chemotaxis phosphatase CheZ"/>
    <property type="match status" value="1"/>
</dbReference>